<dbReference type="PROSITE" id="PS50110">
    <property type="entry name" value="RESPONSE_REGULATORY"/>
    <property type="match status" value="1"/>
</dbReference>
<comment type="caution">
    <text evidence="16">The sequence shown here is derived from an EMBL/GenBank/DDBJ whole genome shotgun (WGS) entry which is preliminary data.</text>
</comment>
<dbReference type="InterPro" id="IPR036890">
    <property type="entry name" value="HATPase_C_sf"/>
</dbReference>
<evidence type="ECO:0000256" key="10">
    <source>
        <dbReference type="ARBA" id="ARBA00022840"/>
    </source>
</evidence>
<dbReference type="EC" id="2.7.13.3" evidence="2"/>
<evidence type="ECO:0000256" key="12">
    <source>
        <dbReference type="PROSITE-ProRule" id="PRU00169"/>
    </source>
</evidence>
<proteinExistence type="predicted"/>
<dbReference type="PANTHER" id="PTHR41523">
    <property type="entry name" value="TWO-COMPONENT SYSTEM SENSOR PROTEIN"/>
    <property type="match status" value="1"/>
</dbReference>
<name>A0ABX2TFC0_9PROT</name>
<feature type="domain" description="PAS" evidence="14">
    <location>
        <begin position="338"/>
        <end position="384"/>
    </location>
</feature>
<dbReference type="SUPFAM" id="SSF52172">
    <property type="entry name" value="CheY-like"/>
    <property type="match status" value="1"/>
</dbReference>
<accession>A0ABX2TFC0</accession>
<dbReference type="SMART" id="SM00091">
    <property type="entry name" value="PAS"/>
    <property type="match status" value="1"/>
</dbReference>
<evidence type="ECO:0000256" key="2">
    <source>
        <dbReference type="ARBA" id="ARBA00012438"/>
    </source>
</evidence>
<dbReference type="InterPro" id="IPR011006">
    <property type="entry name" value="CheY-like_superfamily"/>
</dbReference>
<keyword evidence="10" id="KW-0067">ATP-binding</keyword>
<organism evidence="16 17">
    <name type="scientific">Azospirillum oleiclasticum</name>
    <dbReference type="NCBI Taxonomy" id="2735135"/>
    <lineage>
        <taxon>Bacteria</taxon>
        <taxon>Pseudomonadati</taxon>
        <taxon>Pseudomonadota</taxon>
        <taxon>Alphaproteobacteria</taxon>
        <taxon>Rhodospirillales</taxon>
        <taxon>Azospirillaceae</taxon>
        <taxon>Azospirillum</taxon>
    </lineage>
</organism>
<gene>
    <name evidence="16" type="ORF">HND93_24635</name>
</gene>
<dbReference type="InterPro" id="IPR001789">
    <property type="entry name" value="Sig_transdc_resp-reg_receiver"/>
</dbReference>
<dbReference type="InterPro" id="IPR000014">
    <property type="entry name" value="PAS"/>
</dbReference>
<dbReference type="Proteomes" id="UP000584642">
    <property type="component" value="Unassembled WGS sequence"/>
</dbReference>
<keyword evidence="5" id="KW-0288">FMN</keyword>
<dbReference type="PANTHER" id="PTHR41523:SF8">
    <property type="entry name" value="ETHYLENE RESPONSE SENSOR PROTEIN"/>
    <property type="match status" value="1"/>
</dbReference>
<dbReference type="CDD" id="cd12915">
    <property type="entry name" value="PDC2_DGC_like"/>
    <property type="match status" value="1"/>
</dbReference>
<keyword evidence="4" id="KW-0285">Flavoprotein</keyword>
<protein>
    <recommendedName>
        <fullName evidence="2">histidine kinase</fullName>
        <ecNumber evidence="2">2.7.13.3</ecNumber>
    </recommendedName>
</protein>
<dbReference type="InterPro" id="IPR000700">
    <property type="entry name" value="PAS-assoc_C"/>
</dbReference>
<evidence type="ECO:0000256" key="4">
    <source>
        <dbReference type="ARBA" id="ARBA00022630"/>
    </source>
</evidence>
<feature type="domain" description="PAC" evidence="15">
    <location>
        <begin position="418"/>
        <end position="472"/>
    </location>
</feature>
<dbReference type="Pfam" id="PF08448">
    <property type="entry name" value="PAS_4"/>
    <property type="match status" value="1"/>
</dbReference>
<evidence type="ECO:0000259" key="14">
    <source>
        <dbReference type="PROSITE" id="PS50112"/>
    </source>
</evidence>
<dbReference type="EMBL" id="JABFDB010000022">
    <property type="protein sequence ID" value="NYZ22906.1"/>
    <property type="molecule type" value="Genomic_DNA"/>
</dbReference>
<keyword evidence="7" id="KW-0677">Repeat</keyword>
<keyword evidence="11" id="KW-0843">Virulence</keyword>
<comment type="catalytic activity">
    <reaction evidence="1">
        <text>ATP + protein L-histidine = ADP + protein N-phospho-L-histidine.</text>
        <dbReference type="EC" id="2.7.13.3"/>
    </reaction>
</comment>
<dbReference type="InterPro" id="IPR011102">
    <property type="entry name" value="Sig_transdc_His_kinase_HWE"/>
</dbReference>
<dbReference type="SMART" id="SM00448">
    <property type="entry name" value="REC"/>
    <property type="match status" value="1"/>
</dbReference>
<evidence type="ECO:0000313" key="17">
    <source>
        <dbReference type="Proteomes" id="UP000584642"/>
    </source>
</evidence>
<evidence type="ECO:0000259" key="13">
    <source>
        <dbReference type="PROSITE" id="PS50110"/>
    </source>
</evidence>
<evidence type="ECO:0000259" key="15">
    <source>
        <dbReference type="PROSITE" id="PS50113"/>
    </source>
</evidence>
<dbReference type="CDD" id="cd00130">
    <property type="entry name" value="PAS"/>
    <property type="match status" value="1"/>
</dbReference>
<evidence type="ECO:0000256" key="8">
    <source>
        <dbReference type="ARBA" id="ARBA00022741"/>
    </source>
</evidence>
<dbReference type="PROSITE" id="PS50112">
    <property type="entry name" value="PAS"/>
    <property type="match status" value="1"/>
</dbReference>
<dbReference type="Pfam" id="PF07536">
    <property type="entry name" value="HWE_HK"/>
    <property type="match status" value="1"/>
</dbReference>
<dbReference type="CDD" id="cd12914">
    <property type="entry name" value="PDC1_DGC_like"/>
    <property type="match status" value="1"/>
</dbReference>
<dbReference type="Gene3D" id="3.30.565.10">
    <property type="entry name" value="Histidine kinase-like ATPase, C-terminal domain"/>
    <property type="match status" value="1"/>
</dbReference>
<dbReference type="SUPFAM" id="SSF55785">
    <property type="entry name" value="PYP-like sensor domain (PAS domain)"/>
    <property type="match status" value="1"/>
</dbReference>
<dbReference type="InterPro" id="IPR035965">
    <property type="entry name" value="PAS-like_dom_sf"/>
</dbReference>
<keyword evidence="3 12" id="KW-0597">Phosphoprotein</keyword>
<evidence type="ECO:0000256" key="1">
    <source>
        <dbReference type="ARBA" id="ARBA00000085"/>
    </source>
</evidence>
<reference evidence="16 17" key="1">
    <citation type="submission" date="2020-05" db="EMBL/GenBank/DDBJ databases">
        <title>Azospirillum oleiclasticum sp. nov, a nitrogen-fixing and heavy crude oil-emulsifying bacterium isolated from the crude oil of Yumen Oilfield.</title>
        <authorList>
            <person name="Wu D."/>
            <person name="Cai M."/>
            <person name="Zhang X."/>
        </authorList>
    </citation>
    <scope>NUCLEOTIDE SEQUENCE [LARGE SCALE GENOMIC DNA]</scope>
    <source>
        <strain evidence="16 17">ROY-1-1-2</strain>
    </source>
</reference>
<keyword evidence="17" id="KW-1185">Reference proteome</keyword>
<dbReference type="NCBIfam" id="TIGR00229">
    <property type="entry name" value="sensory_box"/>
    <property type="match status" value="1"/>
</dbReference>
<evidence type="ECO:0000256" key="9">
    <source>
        <dbReference type="ARBA" id="ARBA00022777"/>
    </source>
</evidence>
<feature type="modified residue" description="4-aspartylphosphate" evidence="12">
    <location>
        <position position="736"/>
    </location>
</feature>
<evidence type="ECO:0000256" key="7">
    <source>
        <dbReference type="ARBA" id="ARBA00022737"/>
    </source>
</evidence>
<dbReference type="RefSeq" id="WP_180284683.1">
    <property type="nucleotide sequence ID" value="NZ_JABFDB010000022.1"/>
</dbReference>
<keyword evidence="6" id="KW-0808">Transferase</keyword>
<evidence type="ECO:0000256" key="11">
    <source>
        <dbReference type="ARBA" id="ARBA00023026"/>
    </source>
</evidence>
<evidence type="ECO:0000256" key="3">
    <source>
        <dbReference type="ARBA" id="ARBA00022553"/>
    </source>
</evidence>
<dbReference type="Pfam" id="PF00072">
    <property type="entry name" value="Response_reg"/>
    <property type="match status" value="1"/>
</dbReference>
<evidence type="ECO:0000256" key="6">
    <source>
        <dbReference type="ARBA" id="ARBA00022679"/>
    </source>
</evidence>
<keyword evidence="8" id="KW-0547">Nucleotide-binding</keyword>
<keyword evidence="9" id="KW-0418">Kinase</keyword>
<evidence type="ECO:0000256" key="5">
    <source>
        <dbReference type="ARBA" id="ARBA00022643"/>
    </source>
</evidence>
<evidence type="ECO:0000313" key="16">
    <source>
        <dbReference type="EMBL" id="NYZ22906.1"/>
    </source>
</evidence>
<dbReference type="Gene3D" id="3.30.450.20">
    <property type="entry name" value="PAS domain"/>
    <property type="match status" value="3"/>
</dbReference>
<dbReference type="PROSITE" id="PS50113">
    <property type="entry name" value="PAC"/>
    <property type="match status" value="1"/>
</dbReference>
<sequence>MRPLSLLFWSALLLPPTVAGLIAWRTHDAMLAEARERVHHTALILREHATRVLEAQESVIDVIDARIADLDWDTIERSPEVHALLQAVARRTPHVDGLWLVRPEGRTVNSADIFPMPRSIVTEREYFQVLKRQNVVHVGRMMRGLLKGNLNFNLSRRRTSQNGDFDGLILVTISLDYFESFWTRVIGNEPEIVTLLRADGEYLARSPMVDPLPPRIRSDSPFFALSAGRDSGVYENASLTDGADRIFGFAKLDGFPAHILVGMSRDAVVTAWMRQTASLFAAALAAVLALGSLVRLAQRRENRLSEEITHRLRVESTLVAKEEHLAALEHSEAARRESEGRFRSLFETLTQGVIIHDATGRIVSANRAAEEILGVPAERMIGRSSTSPHWELCDGDGRPLSADDSPIELAMRSGALVRGLTVRIRNAETGEHRWLVVDAIPRFHAGEPRPSGVFALFSDITERRRGEEAQRLLVREVDHRAKNALAVVQAVVRLSRGDTPEQFAQAVEGRVGALARAHTLLARSRWEGADLRTLIEDELAAFLGIPSRIAIAGPPVVLAADAAQPVGMVLHELSTNTAKYGALSVPDGRLRVSWTLEGGTGALTLRWEETGGPPVSAPTRSGFGTRLIRTSVESQLDGTVDYDWAAAGLRVTVIVPPVHMTSGRAAARASTAAEPSVSTERLRHRRILVVEDNTPIALELVKTLGDLGCVVVGPAGTVESAAKLAALETVDAAVLDVDLHGRSVLPVAELLEARGVPIVFCTGFGEIQSTDARWAAARILKKPVSPKTLAATLAGLAA</sequence>
<dbReference type="SMART" id="SM00911">
    <property type="entry name" value="HWE_HK"/>
    <property type="match status" value="1"/>
</dbReference>
<feature type="domain" description="Response regulatory" evidence="13">
    <location>
        <begin position="686"/>
        <end position="797"/>
    </location>
</feature>
<dbReference type="InterPro" id="IPR013656">
    <property type="entry name" value="PAS_4"/>
</dbReference>
<dbReference type="Gene3D" id="3.40.50.2300">
    <property type="match status" value="1"/>
</dbReference>